<evidence type="ECO:0008006" key="3">
    <source>
        <dbReference type="Google" id="ProtNLM"/>
    </source>
</evidence>
<gene>
    <name evidence="1" type="ORF">COT62_01920</name>
</gene>
<reference evidence="2" key="1">
    <citation type="submission" date="2017-09" db="EMBL/GenBank/DDBJ databases">
        <title>Depth-based differentiation of microbial function through sediment-hosted aquifers and enrichment of novel symbionts in the deep terrestrial subsurface.</title>
        <authorList>
            <person name="Probst A.J."/>
            <person name="Ladd B."/>
            <person name="Jarett J.K."/>
            <person name="Geller-Mcgrath D.E."/>
            <person name="Sieber C.M.K."/>
            <person name="Emerson J.B."/>
            <person name="Anantharaman K."/>
            <person name="Thomas B.C."/>
            <person name="Malmstrom R."/>
            <person name="Stieglmeier M."/>
            <person name="Klingl A."/>
            <person name="Woyke T."/>
            <person name="Ryan C.M."/>
            <person name="Banfield J.F."/>
        </authorList>
    </citation>
    <scope>NUCLEOTIDE SEQUENCE [LARGE SCALE GENOMIC DNA]</scope>
</reference>
<comment type="caution">
    <text evidence="1">The sequence shown here is derived from an EMBL/GenBank/DDBJ whole genome shotgun (WGS) entry which is preliminary data.</text>
</comment>
<evidence type="ECO:0000313" key="2">
    <source>
        <dbReference type="Proteomes" id="UP000231198"/>
    </source>
</evidence>
<evidence type="ECO:0000313" key="1">
    <source>
        <dbReference type="EMBL" id="PIS15776.1"/>
    </source>
</evidence>
<dbReference type="EMBL" id="PEZG01000042">
    <property type="protein sequence ID" value="PIS15776.1"/>
    <property type="molecule type" value="Genomic_DNA"/>
</dbReference>
<dbReference type="AlphaFoldDB" id="A0A2H0WSY9"/>
<protein>
    <recommendedName>
        <fullName evidence="3">Phospholipid/glycerol acyltransferase domain-containing protein</fullName>
    </recommendedName>
</protein>
<dbReference type="SUPFAM" id="SSF69593">
    <property type="entry name" value="Glycerol-3-phosphate (1)-acyltransferase"/>
    <property type="match status" value="1"/>
</dbReference>
<accession>A0A2H0WSY9</accession>
<sequence>MPADFNIGLAFNHSAYGDPVAVLSAYRQLVDPNQRQILVPASEYHTKFFNNPVFATAYVLGAPVFQYEKASIIQAYQVGNPRYGYTQEQAQRSYSRFVRKVHEMHENGPFTLLIAPEGHRSEKEHSALQKAEPGIGFFMRQIAPWILIPIGITYDRPFKRNNVNLRSGPRLHIAEPIVLEEPIKKQDQEEVIAEIMVRIGSVLPETKWGYYASQIREFLESNARIPSVPNQP</sequence>
<proteinExistence type="predicted"/>
<organism evidence="1 2">
    <name type="scientific">Candidatus Roizmanbacteria bacterium CG09_land_8_20_14_0_10_41_9</name>
    <dbReference type="NCBI Taxonomy" id="1974850"/>
    <lineage>
        <taxon>Bacteria</taxon>
        <taxon>Candidatus Roizmaniibacteriota</taxon>
    </lineage>
</organism>
<name>A0A2H0WSY9_9BACT</name>
<dbReference type="Proteomes" id="UP000231198">
    <property type="component" value="Unassembled WGS sequence"/>
</dbReference>